<dbReference type="AlphaFoldDB" id="A0A437QE47"/>
<evidence type="ECO:0000313" key="6">
    <source>
        <dbReference type="Proteomes" id="UP000282818"/>
    </source>
</evidence>
<name>A0A437QE47_9GAMM</name>
<evidence type="ECO:0000256" key="3">
    <source>
        <dbReference type="RuleBase" id="RU364113"/>
    </source>
</evidence>
<keyword evidence="5" id="KW-0378">Hydrolase</keyword>
<dbReference type="GO" id="GO:0006508">
    <property type="term" value="P:proteolysis"/>
    <property type="evidence" value="ECO:0007669"/>
    <property type="project" value="UniProtKB-KW"/>
</dbReference>
<dbReference type="CDD" id="cd03404">
    <property type="entry name" value="SPFH_HflK"/>
    <property type="match status" value="1"/>
</dbReference>
<dbReference type="InterPro" id="IPR001107">
    <property type="entry name" value="Band_7"/>
</dbReference>
<dbReference type="InterPro" id="IPR010201">
    <property type="entry name" value="HflK"/>
</dbReference>
<dbReference type="NCBIfam" id="TIGR01933">
    <property type="entry name" value="hflK"/>
    <property type="match status" value="1"/>
</dbReference>
<dbReference type="PANTHER" id="PTHR42911">
    <property type="entry name" value="MODULATOR OF FTSH PROTEASE HFLC"/>
    <property type="match status" value="1"/>
</dbReference>
<sequence>MPASSDWQHVWLRSRPILLGLLLLLPLLYGLSGLYSVSNEQRGVRYRFGALVDESVPPGMHYHLPFPIERVELRPAATVQSLEVSFTELGVEMQPKELATGDNNLLAVVLVVQYSTQDLGQFLHHIQRPVEVLENLIQANATRLMARANTDNLLTTGRHQFQQALLRNTQQHLDRLESGIRLSAVQLKALTPPASVKSAFDRVDRARTEKRKLISDARSAQNSARAKARADARKVRLTAQASAEEIVSAAQGEAARYAALLKEYQQAPQAMGHKLYTDALGRILPNIQWSAASTPNKQH</sequence>
<feature type="domain" description="Band 7" evidence="4">
    <location>
        <begin position="32"/>
        <end position="204"/>
    </location>
</feature>
<dbReference type="SUPFAM" id="SSF117892">
    <property type="entry name" value="Band 7/SPFH domain"/>
    <property type="match status" value="1"/>
</dbReference>
<evidence type="ECO:0000313" key="5">
    <source>
        <dbReference type="EMBL" id="RVU32791.1"/>
    </source>
</evidence>
<dbReference type="SMART" id="SM00244">
    <property type="entry name" value="PHB"/>
    <property type="match status" value="1"/>
</dbReference>
<dbReference type="Pfam" id="PF01145">
    <property type="entry name" value="Band_7"/>
    <property type="match status" value="1"/>
</dbReference>
<dbReference type="Proteomes" id="UP000282818">
    <property type="component" value="Unassembled WGS sequence"/>
</dbReference>
<reference evidence="5 6" key="1">
    <citation type="submission" date="2019-01" db="EMBL/GenBank/DDBJ databases">
        <authorList>
            <person name="Chen W.-M."/>
        </authorList>
    </citation>
    <scope>NUCLEOTIDE SEQUENCE [LARGE SCALE GENOMIC DNA]</scope>
    <source>
        <strain evidence="5 6">HPM-16</strain>
    </source>
</reference>
<comment type="function">
    <text evidence="3">HflC and HflK could encode or regulate a protease.</text>
</comment>
<evidence type="ECO:0000256" key="2">
    <source>
        <dbReference type="ARBA" id="ARBA00006971"/>
    </source>
</evidence>
<dbReference type="InterPro" id="IPR036013">
    <property type="entry name" value="Band_7/SPFH_dom_sf"/>
</dbReference>
<dbReference type="GO" id="GO:0016020">
    <property type="term" value="C:membrane"/>
    <property type="evidence" value="ECO:0007669"/>
    <property type="project" value="UniProtKB-SubCell"/>
</dbReference>
<keyword evidence="6" id="KW-1185">Reference proteome</keyword>
<comment type="similarity">
    <text evidence="2 3">Belongs to the band 7/mec-2 family. HflK subfamily.</text>
</comment>
<dbReference type="Gene3D" id="3.30.479.30">
    <property type="entry name" value="Band 7 domain"/>
    <property type="match status" value="1"/>
</dbReference>
<proteinExistence type="inferred from homology"/>
<comment type="subcellular location">
    <subcellularLocation>
        <location evidence="1">Membrane</location>
        <topology evidence="1">Single-pass membrane protein</topology>
    </subcellularLocation>
</comment>
<organism evidence="5 6">
    <name type="scientific">Neptunomonas marina</name>
    <dbReference type="NCBI Taxonomy" id="1815562"/>
    <lineage>
        <taxon>Bacteria</taxon>
        <taxon>Pseudomonadati</taxon>
        <taxon>Pseudomonadota</taxon>
        <taxon>Gammaproteobacteria</taxon>
        <taxon>Oceanospirillales</taxon>
        <taxon>Oceanospirillaceae</taxon>
        <taxon>Neptunomonas</taxon>
    </lineage>
</organism>
<protein>
    <recommendedName>
        <fullName evidence="3">Protein HflK</fullName>
    </recommendedName>
</protein>
<comment type="subunit">
    <text evidence="3">HflC and HflK may interact to form a multimeric complex.</text>
</comment>
<dbReference type="RefSeq" id="WP_127692959.1">
    <property type="nucleotide sequence ID" value="NZ_SACQ01000001.1"/>
</dbReference>
<comment type="caution">
    <text evidence="5">The sequence shown here is derived from an EMBL/GenBank/DDBJ whole genome shotgun (WGS) entry which is preliminary data.</text>
</comment>
<gene>
    <name evidence="5" type="primary">hflK</name>
    <name evidence="5" type="ORF">EOE65_03800</name>
</gene>
<dbReference type="PANTHER" id="PTHR42911:SF1">
    <property type="entry name" value="MODULATOR OF FTSH PROTEASE HFLC"/>
    <property type="match status" value="1"/>
</dbReference>
<keyword evidence="5" id="KW-0645">Protease</keyword>
<dbReference type="GO" id="GO:0008233">
    <property type="term" value="F:peptidase activity"/>
    <property type="evidence" value="ECO:0007669"/>
    <property type="project" value="UniProtKB-KW"/>
</dbReference>
<accession>A0A437QE47</accession>
<evidence type="ECO:0000256" key="1">
    <source>
        <dbReference type="ARBA" id="ARBA00004167"/>
    </source>
</evidence>
<dbReference type="EMBL" id="SACQ01000001">
    <property type="protein sequence ID" value="RVU32791.1"/>
    <property type="molecule type" value="Genomic_DNA"/>
</dbReference>
<evidence type="ECO:0000259" key="4">
    <source>
        <dbReference type="SMART" id="SM00244"/>
    </source>
</evidence>